<dbReference type="Pfam" id="PF03412">
    <property type="entry name" value="Peptidase_C39"/>
    <property type="match status" value="1"/>
</dbReference>
<dbReference type="SUPFAM" id="SSF52540">
    <property type="entry name" value="P-loop containing nucleoside triphosphate hydrolases"/>
    <property type="match status" value="1"/>
</dbReference>
<keyword evidence="4" id="KW-0645">Protease</keyword>
<dbReference type="PROSITE" id="PS00211">
    <property type="entry name" value="ABC_TRANSPORTER_1"/>
    <property type="match status" value="1"/>
</dbReference>
<dbReference type="PROSITE" id="PS50929">
    <property type="entry name" value="ABC_TM1F"/>
    <property type="match status" value="1"/>
</dbReference>
<feature type="transmembrane region" description="Helical" evidence="13">
    <location>
        <begin position="196"/>
        <end position="216"/>
    </location>
</feature>
<dbReference type="InterPro" id="IPR027417">
    <property type="entry name" value="P-loop_NTPase"/>
</dbReference>
<proteinExistence type="predicted"/>
<feature type="transmembrane region" description="Helical" evidence="13">
    <location>
        <begin position="273"/>
        <end position="292"/>
    </location>
</feature>
<evidence type="ECO:0000256" key="6">
    <source>
        <dbReference type="ARBA" id="ARBA00022741"/>
    </source>
</evidence>
<dbReference type="GO" id="GO:0015421">
    <property type="term" value="F:ABC-type oligopeptide transporter activity"/>
    <property type="evidence" value="ECO:0007669"/>
    <property type="project" value="TreeGrafter"/>
</dbReference>
<keyword evidence="9" id="KW-1278">Translocase</keyword>
<dbReference type="PROSITE" id="PS50990">
    <property type="entry name" value="PEPTIDASE_C39"/>
    <property type="match status" value="1"/>
</dbReference>
<dbReference type="InterPro" id="IPR039421">
    <property type="entry name" value="Type_1_exporter"/>
</dbReference>
<evidence type="ECO:0000256" key="3">
    <source>
        <dbReference type="ARBA" id="ARBA00022475"/>
    </source>
</evidence>
<evidence type="ECO:0000256" key="2">
    <source>
        <dbReference type="ARBA" id="ARBA00022448"/>
    </source>
</evidence>
<evidence type="ECO:0000256" key="1">
    <source>
        <dbReference type="ARBA" id="ARBA00004651"/>
    </source>
</evidence>
<dbReference type="InterPro" id="IPR003593">
    <property type="entry name" value="AAA+_ATPase"/>
</dbReference>
<evidence type="ECO:0000256" key="4">
    <source>
        <dbReference type="ARBA" id="ARBA00022670"/>
    </source>
</evidence>
<dbReference type="OrthoDB" id="341671at2"/>
<feature type="domain" description="ABC transporter" evidence="14">
    <location>
        <begin position="475"/>
        <end position="709"/>
    </location>
</feature>
<dbReference type="Gene3D" id="1.20.1560.10">
    <property type="entry name" value="ABC transporter type 1, transmembrane domain"/>
    <property type="match status" value="1"/>
</dbReference>
<dbReference type="GO" id="GO:0008234">
    <property type="term" value="F:cysteine-type peptidase activity"/>
    <property type="evidence" value="ECO:0007669"/>
    <property type="project" value="InterPro"/>
</dbReference>
<evidence type="ECO:0000256" key="8">
    <source>
        <dbReference type="ARBA" id="ARBA00022840"/>
    </source>
</evidence>
<dbReference type="FunFam" id="3.40.50.300:FF:000604">
    <property type="entry name" value="ABC transporter B family member 28"/>
    <property type="match status" value="1"/>
</dbReference>
<dbReference type="GO" id="GO:0005524">
    <property type="term" value="F:ATP binding"/>
    <property type="evidence" value="ECO:0007669"/>
    <property type="project" value="UniProtKB-KW"/>
</dbReference>
<dbReference type="NCBIfam" id="TIGR01193">
    <property type="entry name" value="bacteriocin_ABC"/>
    <property type="match status" value="1"/>
</dbReference>
<keyword evidence="3" id="KW-1003">Cell membrane</keyword>
<evidence type="ECO:0000313" key="17">
    <source>
        <dbReference type="EMBL" id="SEQ61704.1"/>
    </source>
</evidence>
<dbReference type="EMBL" id="FOFU01000007">
    <property type="protein sequence ID" value="SEQ61704.1"/>
    <property type="molecule type" value="Genomic_DNA"/>
</dbReference>
<keyword evidence="10 13" id="KW-1133">Transmembrane helix</keyword>
<organism evidence="17 18">
    <name type="scientific">Treponema bryantii</name>
    <dbReference type="NCBI Taxonomy" id="163"/>
    <lineage>
        <taxon>Bacteria</taxon>
        <taxon>Pseudomonadati</taxon>
        <taxon>Spirochaetota</taxon>
        <taxon>Spirochaetia</taxon>
        <taxon>Spirochaetales</taxon>
        <taxon>Treponemataceae</taxon>
        <taxon>Treponema</taxon>
    </lineage>
</organism>
<dbReference type="SUPFAM" id="SSF90123">
    <property type="entry name" value="ABC transporter transmembrane region"/>
    <property type="match status" value="1"/>
</dbReference>
<feature type="domain" description="ABC transmembrane type-1" evidence="15">
    <location>
        <begin position="162"/>
        <end position="441"/>
    </location>
</feature>
<keyword evidence="11 13" id="KW-0472">Membrane</keyword>
<keyword evidence="8 17" id="KW-0067">ATP-binding</keyword>
<evidence type="ECO:0000256" key="11">
    <source>
        <dbReference type="ARBA" id="ARBA00023136"/>
    </source>
</evidence>
<protein>
    <recommendedName>
        <fullName evidence="12">Multidrug resistance-like ATP-binding protein MdlB</fullName>
    </recommendedName>
</protein>
<evidence type="ECO:0000259" key="15">
    <source>
        <dbReference type="PROSITE" id="PS50929"/>
    </source>
</evidence>
<dbReference type="PANTHER" id="PTHR43394">
    <property type="entry name" value="ATP-DEPENDENT PERMEASE MDL1, MITOCHONDRIAL"/>
    <property type="match status" value="1"/>
</dbReference>
<dbReference type="GO" id="GO:0005737">
    <property type="term" value="C:cytoplasm"/>
    <property type="evidence" value="ECO:0007669"/>
    <property type="project" value="UniProtKB-ARBA"/>
</dbReference>
<reference evidence="17 18" key="1">
    <citation type="submission" date="2016-10" db="EMBL/GenBank/DDBJ databases">
        <authorList>
            <person name="de Groot N.N."/>
        </authorList>
    </citation>
    <scope>NUCLEOTIDE SEQUENCE [LARGE SCALE GENOMIC DNA]</scope>
    <source>
        <strain evidence="17 18">B25</strain>
    </source>
</reference>
<name>A0A1H9HHD1_9SPIR</name>
<dbReference type="InterPro" id="IPR017871">
    <property type="entry name" value="ABC_transporter-like_CS"/>
</dbReference>
<dbReference type="PANTHER" id="PTHR43394:SF1">
    <property type="entry name" value="ATP-BINDING CASSETTE SUB-FAMILY B MEMBER 10, MITOCHONDRIAL"/>
    <property type="match status" value="1"/>
</dbReference>
<gene>
    <name evidence="17" type="ORF">SAMN04487977_1075</name>
</gene>
<keyword evidence="18" id="KW-1185">Reference proteome</keyword>
<dbReference type="GO" id="GO:0016887">
    <property type="term" value="F:ATP hydrolysis activity"/>
    <property type="evidence" value="ECO:0007669"/>
    <property type="project" value="InterPro"/>
</dbReference>
<dbReference type="InterPro" id="IPR005897">
    <property type="entry name" value="Pept_C39_ABC_bacteriocin"/>
</dbReference>
<dbReference type="PROSITE" id="PS50893">
    <property type="entry name" value="ABC_TRANSPORTER_2"/>
    <property type="match status" value="1"/>
</dbReference>
<comment type="subcellular location">
    <subcellularLocation>
        <location evidence="1">Cell membrane</location>
        <topology evidence="1">Multi-pass membrane protein</topology>
    </subcellularLocation>
</comment>
<dbReference type="InterPro" id="IPR036640">
    <property type="entry name" value="ABC1_TM_sf"/>
</dbReference>
<evidence type="ECO:0000256" key="9">
    <source>
        <dbReference type="ARBA" id="ARBA00022967"/>
    </source>
</evidence>
<dbReference type="GO" id="GO:0043214">
    <property type="term" value="F:ABC-type bacteriocin transporter activity"/>
    <property type="evidence" value="ECO:0007669"/>
    <property type="project" value="InterPro"/>
</dbReference>
<sequence>MKVIKQFDESDCGAACIAMILSEYKSYVSIEKIRELAGTNVNGTTLEGIVYGFDKVGFAAKAVKGDERVLVKEFPVPYIALINLDEGYKHFVVVKKIKGDKILIYDPGYGKYTISKEKFLKKWTGYFIIANPTPNFVQTKHRNSLKKFIPLFTPHINIIMQMIGVSLLLSIIGIISGTYFQFFIDDIVGTSAELNLHIFSFALVVLTLFTSFLNTIRSQFFKIFFSKTSIAMSMTYIKHILHLPLRFFETRKTGEILSRFEDSEKVRSTLSDIAINSILDLFIMLFVGMYLALKQFKLFLIVLCTVPLISIVVYITNKVFNKTYREQMEQAAQRNSYLVEILSGINVVKSINAEEYAVEKFEEKFCNELTLKNKIWNIDNIKDLFIDVFSGVSGNLIFWIGGYLILRDKLSLGQLISFNALVVYFTGPIGRFFGLQTKIQEALVAASRIGEILDKKREIQKSDTCENKLGLINELEFHNVNFKYGVRKLLFEDLNFTIGTHKKIGIAGASGSGKSTLIKLLLKFYPIESGEILINGKNINEYELYDIRKNIGYVPQEVFLFSGTIFENIVMGRNEYTLDDVKRACKMAQADEFIEELPGQYYNIISERGASLSGGERQRIALARALLSTPQVLLLDEATSALDTISEEKFQKVISDISEDIITITIAHRLTTIKDSEIIYVMNKGKFIEQGSHESLLKEKGLYYDLWYKHG</sequence>
<feature type="transmembrane region" description="Helical" evidence="13">
    <location>
        <begin position="384"/>
        <end position="406"/>
    </location>
</feature>
<keyword evidence="7" id="KW-0378">Hydrolase</keyword>
<evidence type="ECO:0000256" key="13">
    <source>
        <dbReference type="SAM" id="Phobius"/>
    </source>
</evidence>
<accession>A0A1H9HHD1</accession>
<dbReference type="Pfam" id="PF00005">
    <property type="entry name" value="ABC_tran"/>
    <property type="match status" value="1"/>
</dbReference>
<dbReference type="Pfam" id="PF00664">
    <property type="entry name" value="ABC_membrane"/>
    <property type="match status" value="1"/>
</dbReference>
<dbReference type="RefSeq" id="WP_074644277.1">
    <property type="nucleotide sequence ID" value="NZ_FOFU01000007.1"/>
</dbReference>
<dbReference type="SMART" id="SM00382">
    <property type="entry name" value="AAA"/>
    <property type="match status" value="1"/>
</dbReference>
<dbReference type="CDD" id="cd02418">
    <property type="entry name" value="Peptidase_C39B"/>
    <property type="match status" value="1"/>
</dbReference>
<dbReference type="Gene3D" id="3.40.50.300">
    <property type="entry name" value="P-loop containing nucleotide triphosphate hydrolases"/>
    <property type="match status" value="1"/>
</dbReference>
<dbReference type="CDD" id="cd18570">
    <property type="entry name" value="ABC_6TM_PCAT1_LagD_like"/>
    <property type="match status" value="1"/>
</dbReference>
<dbReference type="AlphaFoldDB" id="A0A1H9HHD1"/>
<keyword evidence="2" id="KW-0813">Transport</keyword>
<evidence type="ECO:0000256" key="12">
    <source>
        <dbReference type="ARBA" id="ARBA00040960"/>
    </source>
</evidence>
<feature type="transmembrane region" description="Helical" evidence="13">
    <location>
        <begin position="298"/>
        <end position="316"/>
    </location>
</feature>
<evidence type="ECO:0000259" key="14">
    <source>
        <dbReference type="PROSITE" id="PS50893"/>
    </source>
</evidence>
<dbReference type="InterPro" id="IPR005074">
    <property type="entry name" value="Peptidase_C39"/>
</dbReference>
<evidence type="ECO:0000259" key="16">
    <source>
        <dbReference type="PROSITE" id="PS50990"/>
    </source>
</evidence>
<evidence type="ECO:0000256" key="7">
    <source>
        <dbReference type="ARBA" id="ARBA00022801"/>
    </source>
</evidence>
<dbReference type="Gene3D" id="3.90.70.10">
    <property type="entry name" value="Cysteine proteinases"/>
    <property type="match status" value="1"/>
</dbReference>
<feature type="transmembrane region" description="Helical" evidence="13">
    <location>
        <begin position="156"/>
        <end position="184"/>
    </location>
</feature>
<evidence type="ECO:0000256" key="10">
    <source>
        <dbReference type="ARBA" id="ARBA00022989"/>
    </source>
</evidence>
<feature type="domain" description="Peptidase C39" evidence="16">
    <location>
        <begin position="6"/>
        <end position="130"/>
    </location>
</feature>
<keyword evidence="5 13" id="KW-0812">Transmembrane</keyword>
<dbReference type="GO" id="GO:0005886">
    <property type="term" value="C:plasma membrane"/>
    <property type="evidence" value="ECO:0007669"/>
    <property type="project" value="UniProtKB-SubCell"/>
</dbReference>
<evidence type="ECO:0000256" key="5">
    <source>
        <dbReference type="ARBA" id="ARBA00022692"/>
    </source>
</evidence>
<feature type="transmembrane region" description="Helical" evidence="13">
    <location>
        <begin position="412"/>
        <end position="433"/>
    </location>
</feature>
<keyword evidence="6" id="KW-0547">Nucleotide-binding</keyword>
<dbReference type="GO" id="GO:0006508">
    <property type="term" value="P:proteolysis"/>
    <property type="evidence" value="ECO:0007669"/>
    <property type="project" value="UniProtKB-KW"/>
</dbReference>
<dbReference type="InterPro" id="IPR003439">
    <property type="entry name" value="ABC_transporter-like_ATP-bd"/>
</dbReference>
<evidence type="ECO:0000313" key="18">
    <source>
        <dbReference type="Proteomes" id="UP000182360"/>
    </source>
</evidence>
<dbReference type="InterPro" id="IPR011527">
    <property type="entry name" value="ABC1_TM_dom"/>
</dbReference>
<dbReference type="Proteomes" id="UP000182360">
    <property type="component" value="Unassembled WGS sequence"/>
</dbReference>